<comment type="caution">
    <text evidence="1">The sequence shown here is derived from an EMBL/GenBank/DDBJ whole genome shotgun (WGS) entry which is preliminary data.</text>
</comment>
<dbReference type="EMBL" id="SNWM01000004">
    <property type="protein sequence ID" value="TDO20746.1"/>
    <property type="molecule type" value="Genomic_DNA"/>
</dbReference>
<evidence type="ECO:0000313" key="1">
    <source>
        <dbReference type="EMBL" id="TDO20746.1"/>
    </source>
</evidence>
<evidence type="ECO:0000313" key="2">
    <source>
        <dbReference type="Proteomes" id="UP000295499"/>
    </source>
</evidence>
<dbReference type="PANTHER" id="PTHR43434:SF19">
    <property type="entry name" value="PHOSPHONOACETALDEHYDE HYDROLASE"/>
    <property type="match status" value="1"/>
</dbReference>
<dbReference type="Gene3D" id="3.40.50.1000">
    <property type="entry name" value="HAD superfamily/HAD-like"/>
    <property type="match status" value="1"/>
</dbReference>
<dbReference type="RefSeq" id="WP_133557485.1">
    <property type="nucleotide sequence ID" value="NZ_SNWM01000004.1"/>
</dbReference>
<dbReference type="Pfam" id="PF13419">
    <property type="entry name" value="HAD_2"/>
    <property type="match status" value="1"/>
</dbReference>
<sequence>MNKQIKMVVFDMAGTTVNEDNVVYKTLRKAINEAGFNFSLDEVLIQGAGKEKKHAIRSVLSVYSGITNEVLTEQIYSSFIEQLTDAYVSAPIAPQPDANALLNALKERDILTVLNTGYDRKTAQLIIDKMGWTSGVNFDILVTASDVGKNRPDPDMILLAMEQLGITESAAVIKVGDSIIDIEEGKNAGCGLTVGITTGAHTAEQLASANPDLVIDNLLELLPLIAQHQA</sequence>
<name>A0A4R6IG16_9SPHI</name>
<dbReference type="SFLD" id="SFLDG01135">
    <property type="entry name" value="C1.5.6:_HAD__Beta-PGM__Phospha"/>
    <property type="match status" value="1"/>
</dbReference>
<dbReference type="InterPro" id="IPR050155">
    <property type="entry name" value="HAD-like_hydrolase_sf"/>
</dbReference>
<reference evidence="1 2" key="1">
    <citation type="submission" date="2019-03" db="EMBL/GenBank/DDBJ databases">
        <title>Genomic Encyclopedia of Archaeal and Bacterial Type Strains, Phase II (KMG-II): from individual species to whole genera.</title>
        <authorList>
            <person name="Goeker M."/>
        </authorList>
    </citation>
    <scope>NUCLEOTIDE SEQUENCE [LARGE SCALE GENOMIC DNA]</scope>
    <source>
        <strain evidence="1 2">DSM 19034</strain>
    </source>
</reference>
<dbReference type="InterPro" id="IPR023198">
    <property type="entry name" value="PGP-like_dom2"/>
</dbReference>
<dbReference type="OrthoDB" id="5504491at2"/>
<dbReference type="SUPFAM" id="SSF56784">
    <property type="entry name" value="HAD-like"/>
    <property type="match status" value="1"/>
</dbReference>
<dbReference type="InterPro" id="IPR023214">
    <property type="entry name" value="HAD_sf"/>
</dbReference>
<dbReference type="PANTHER" id="PTHR43434">
    <property type="entry name" value="PHOSPHOGLYCOLATE PHOSPHATASE"/>
    <property type="match status" value="1"/>
</dbReference>
<organism evidence="1 2">
    <name type="scientific">Pedobacter duraquae</name>
    <dbReference type="NCBI Taxonomy" id="425511"/>
    <lineage>
        <taxon>Bacteria</taxon>
        <taxon>Pseudomonadati</taxon>
        <taxon>Bacteroidota</taxon>
        <taxon>Sphingobacteriia</taxon>
        <taxon>Sphingobacteriales</taxon>
        <taxon>Sphingobacteriaceae</taxon>
        <taxon>Pedobacter</taxon>
    </lineage>
</organism>
<dbReference type="GO" id="GO:0006281">
    <property type="term" value="P:DNA repair"/>
    <property type="evidence" value="ECO:0007669"/>
    <property type="project" value="TreeGrafter"/>
</dbReference>
<keyword evidence="1" id="KW-0378">Hydrolase</keyword>
<accession>A0A4R6IG16</accession>
<dbReference type="GO" id="GO:0005829">
    <property type="term" value="C:cytosol"/>
    <property type="evidence" value="ECO:0007669"/>
    <property type="project" value="TreeGrafter"/>
</dbReference>
<dbReference type="InterPro" id="IPR006439">
    <property type="entry name" value="HAD-SF_hydro_IA"/>
</dbReference>
<dbReference type="Proteomes" id="UP000295499">
    <property type="component" value="Unassembled WGS sequence"/>
</dbReference>
<protein>
    <submittedName>
        <fullName evidence="1">Phosphonatase-like hydrolase</fullName>
    </submittedName>
</protein>
<keyword evidence="2" id="KW-1185">Reference proteome</keyword>
<dbReference type="InterPro" id="IPR041492">
    <property type="entry name" value="HAD_2"/>
</dbReference>
<gene>
    <name evidence="1" type="ORF">CLV32_3380</name>
</gene>
<dbReference type="SFLD" id="SFLDS00003">
    <property type="entry name" value="Haloacid_Dehalogenase"/>
    <property type="match status" value="1"/>
</dbReference>
<dbReference type="AlphaFoldDB" id="A0A4R6IG16"/>
<dbReference type="NCBIfam" id="TIGR01549">
    <property type="entry name" value="HAD-SF-IA-v1"/>
    <property type="match status" value="1"/>
</dbReference>
<dbReference type="GO" id="GO:0008967">
    <property type="term" value="F:phosphoglycolate phosphatase activity"/>
    <property type="evidence" value="ECO:0007669"/>
    <property type="project" value="TreeGrafter"/>
</dbReference>
<proteinExistence type="predicted"/>
<dbReference type="Gene3D" id="1.10.150.240">
    <property type="entry name" value="Putative phosphatase, domain 2"/>
    <property type="match status" value="1"/>
</dbReference>
<dbReference type="InterPro" id="IPR036412">
    <property type="entry name" value="HAD-like_sf"/>
</dbReference>
<dbReference type="SFLD" id="SFLDG01129">
    <property type="entry name" value="C1.5:_HAD__Beta-PGM__Phosphata"/>
    <property type="match status" value="1"/>
</dbReference>